<accession>A0A231G6A2</accession>
<proteinExistence type="predicted"/>
<dbReference type="InterPro" id="IPR002789">
    <property type="entry name" value="HerA_central"/>
</dbReference>
<feature type="domain" description="Helicase HerA central" evidence="1">
    <location>
        <begin position="125"/>
        <end position="425"/>
    </location>
</feature>
<dbReference type="EMBL" id="FNTC01000002">
    <property type="protein sequence ID" value="SEB59396.1"/>
    <property type="molecule type" value="Genomic_DNA"/>
</dbReference>
<dbReference type="InterPro" id="IPR008571">
    <property type="entry name" value="HerA-like"/>
</dbReference>
<dbReference type="Proteomes" id="UP000198542">
    <property type="component" value="Unassembled WGS sequence"/>
</dbReference>
<dbReference type="Pfam" id="PF01935">
    <property type="entry name" value="DUF87"/>
    <property type="match status" value="1"/>
</dbReference>
<dbReference type="Gene3D" id="3.40.50.300">
    <property type="entry name" value="P-loop containing nucleotide triphosphate hydrolases"/>
    <property type="match status" value="2"/>
</dbReference>
<dbReference type="CDD" id="cd01127">
    <property type="entry name" value="TrwB_TraG_TraD_VirD4"/>
    <property type="match status" value="1"/>
</dbReference>
<sequence>MSNLGHVVSSSPTSIVIEINGLEDFEKFKADLQVGKFLKIEDGNHNFAIASIKNISGQQLEKDGKPEWKFIIEASPSGALMKDDNEKYVFSRGVQVLPVPTEKVHIFDTADLDIIFSKVGNYNYKVGSLSNNKSIDFHVDGDKFFGKHIGIVGSTGSGKSCTVARILHNAVGIDNDINENCEAQKNSHIIIFDMHSEYASAFTMHESQKFNLNSLNVDGLKLPYWLMNSEELESLFIEGSEQGAHNQISQFKKAVILNKEKYNTNLNSITYDTPVYFSITEVFNYINNKNNLTTFEKDGKTYLATLNTTKQEYCEDCLWNEISFEQSSGNSKHPTIGEKVSKDGGFNGEFDRFVSRLETKLNDKRLEFLLKPTKPSGDEYETKDFEEILKQFLGYLDKSNVTIVDLSGVPFEVLSITVSLISRLVFDFAFHYSKLKHKVNETNNVPFMIVCEEAHNYIPRSNNSDFKASKKSIERIAKEGRKYGLSLMVVSQRPSEVSDTIFSQCSNFISLRLTNTIDQGYIKALLPDSANGLVDLLPSLAQGEALIVGDAVLMPSLVRLEKPRPEPKSASVNVFTEWNTHWQEVAFTTVIERWRKQDTTST</sequence>
<evidence type="ECO:0000313" key="3">
    <source>
        <dbReference type="Proteomes" id="UP000198542"/>
    </source>
</evidence>
<gene>
    <name evidence="2" type="ORF">SAMN04490187_1178</name>
</gene>
<name>A0A231G6A2_PSEJE</name>
<protein>
    <recommendedName>
        <fullName evidence="1">Helicase HerA central domain-containing protein</fullName>
    </recommendedName>
</protein>
<dbReference type="AlphaFoldDB" id="A0A231G6A2"/>
<dbReference type="SUPFAM" id="SSF52540">
    <property type="entry name" value="P-loop containing nucleoside triphosphate hydrolases"/>
    <property type="match status" value="1"/>
</dbReference>
<evidence type="ECO:0000313" key="2">
    <source>
        <dbReference type="EMBL" id="SEB59396.1"/>
    </source>
</evidence>
<evidence type="ECO:0000259" key="1">
    <source>
        <dbReference type="Pfam" id="PF01935"/>
    </source>
</evidence>
<dbReference type="PANTHER" id="PTHR42957:SF1">
    <property type="entry name" value="HELICASE MJ1565-RELATED"/>
    <property type="match status" value="1"/>
</dbReference>
<dbReference type="RefSeq" id="WP_090452524.1">
    <property type="nucleotide sequence ID" value="NZ_FNTC01000002.1"/>
</dbReference>
<organism evidence="2 3">
    <name type="scientific">Pseudomonas jessenii</name>
    <dbReference type="NCBI Taxonomy" id="77298"/>
    <lineage>
        <taxon>Bacteria</taxon>
        <taxon>Pseudomonadati</taxon>
        <taxon>Pseudomonadota</taxon>
        <taxon>Gammaproteobacteria</taxon>
        <taxon>Pseudomonadales</taxon>
        <taxon>Pseudomonadaceae</taxon>
        <taxon>Pseudomonas</taxon>
    </lineage>
</organism>
<dbReference type="PANTHER" id="PTHR42957">
    <property type="entry name" value="HELICASE MJ1565-RELATED"/>
    <property type="match status" value="1"/>
</dbReference>
<reference evidence="3" key="1">
    <citation type="submission" date="2016-10" db="EMBL/GenBank/DDBJ databases">
        <authorList>
            <person name="Varghese N."/>
            <person name="Submissions S."/>
        </authorList>
    </citation>
    <scope>NUCLEOTIDE SEQUENCE [LARGE SCALE GENOMIC DNA]</scope>
    <source>
        <strain evidence="3">BS3660</strain>
    </source>
</reference>
<dbReference type="InterPro" id="IPR027417">
    <property type="entry name" value="P-loop_NTPase"/>
</dbReference>
<keyword evidence="3" id="KW-1185">Reference proteome</keyword>